<evidence type="ECO:0000313" key="2">
    <source>
        <dbReference type="Proteomes" id="UP000002535"/>
    </source>
</evidence>
<organism evidence="1 2">
    <name type="scientific">Prochlorococcus marinus (strain NATL2A)</name>
    <dbReference type="NCBI Taxonomy" id="59920"/>
    <lineage>
        <taxon>Bacteria</taxon>
        <taxon>Bacillati</taxon>
        <taxon>Cyanobacteriota</taxon>
        <taxon>Cyanophyceae</taxon>
        <taxon>Synechococcales</taxon>
        <taxon>Prochlorococcaceae</taxon>
        <taxon>Prochlorococcus</taxon>
    </lineage>
</organism>
<dbReference type="HOGENOM" id="CLU_207263_0_0_3"/>
<sequence length="67" mass="7884">MSFHQSVEETMSDLICHMLKRTDHLNTEDQLAIGQEYREWIKCIKNKDLVPQNILFINTSTFGKNTQ</sequence>
<dbReference type="PhylomeDB" id="A7MDZ4"/>
<dbReference type="KEGG" id="pmn:PMN2A_2162"/>
<gene>
    <name evidence="1" type="ordered locus">PMN2A_2162</name>
</gene>
<dbReference type="EMBL" id="CP000095">
    <property type="protein sequence ID" value="ABU24082.1"/>
    <property type="molecule type" value="Genomic_DNA"/>
</dbReference>
<dbReference type="OrthoDB" id="541603at2"/>
<keyword evidence="2" id="KW-1185">Reference proteome</keyword>
<accession>A7MDZ4</accession>
<dbReference type="RefSeq" id="WP_011295037.1">
    <property type="nucleotide sequence ID" value="NC_007335.2"/>
</dbReference>
<dbReference type="Proteomes" id="UP000002535">
    <property type="component" value="Chromosome"/>
</dbReference>
<reference evidence="1 2" key="1">
    <citation type="journal article" date="2007" name="PLoS Genet.">
        <title>Patterns and implications of gene gain and loss in the evolution of Prochlorococcus.</title>
        <authorList>
            <person name="Kettler G.C."/>
            <person name="Martiny A.C."/>
            <person name="Huang K."/>
            <person name="Zucker J."/>
            <person name="Coleman M.L."/>
            <person name="Rodrigue S."/>
            <person name="Chen F."/>
            <person name="Lapidus A."/>
            <person name="Ferriera S."/>
            <person name="Johnson J."/>
            <person name="Steglich C."/>
            <person name="Church G.M."/>
            <person name="Richardson P."/>
            <person name="Chisholm S.W."/>
        </authorList>
    </citation>
    <scope>NUCLEOTIDE SEQUENCE [LARGE SCALE GENOMIC DNA]</scope>
    <source>
        <strain evidence="1 2">NATL2A</strain>
    </source>
</reference>
<name>A7MDZ4_PROMT</name>
<evidence type="ECO:0000313" key="1">
    <source>
        <dbReference type="EMBL" id="ABU24082.1"/>
    </source>
</evidence>
<proteinExistence type="predicted"/>
<dbReference type="AlphaFoldDB" id="A7MDZ4"/>
<protein>
    <submittedName>
        <fullName evidence="1">Uncharacterized protein</fullName>
    </submittedName>
</protein>